<organism evidence="6 7">
    <name type="scientific">Candidatus Colwellbacteria bacterium RBG_13_48_8</name>
    <dbReference type="NCBI Taxonomy" id="1797685"/>
    <lineage>
        <taxon>Bacteria</taxon>
        <taxon>Candidatus Colwelliibacteriota</taxon>
    </lineage>
</organism>
<evidence type="ECO:0000256" key="3">
    <source>
        <dbReference type="ARBA" id="ARBA00022759"/>
    </source>
</evidence>
<evidence type="ECO:0000256" key="2">
    <source>
        <dbReference type="ARBA" id="ARBA00022722"/>
    </source>
</evidence>
<evidence type="ECO:0000256" key="1">
    <source>
        <dbReference type="ARBA" id="ARBA00022694"/>
    </source>
</evidence>
<dbReference type="Pfam" id="PF00825">
    <property type="entry name" value="Ribonuclease_P"/>
    <property type="match status" value="1"/>
</dbReference>
<keyword evidence="4" id="KW-0378">Hydrolase</keyword>
<dbReference type="Proteomes" id="UP000177062">
    <property type="component" value="Unassembled WGS sequence"/>
</dbReference>
<keyword evidence="3" id="KW-0255">Endonuclease</keyword>
<sequence>MISKKFKLPKGSFGLGADTFYRSEHFTFKTKPNHTGHLRVGVVLSGGLVKKAVTRNSLKRIIYDAIGRGIGDFSKKEVDLLLILNKAILKVDASIKSSVNQQVAKALAGV</sequence>
<evidence type="ECO:0000313" key="7">
    <source>
        <dbReference type="Proteomes" id="UP000177062"/>
    </source>
</evidence>
<name>A0A1G1YWN1_9BACT</name>
<gene>
    <name evidence="6" type="ORF">A2Y84_00885</name>
</gene>
<dbReference type="EMBL" id="MHIT01000032">
    <property type="protein sequence ID" value="OGY56156.1"/>
    <property type="molecule type" value="Genomic_DNA"/>
</dbReference>
<dbReference type="GO" id="GO:0000049">
    <property type="term" value="F:tRNA binding"/>
    <property type="evidence" value="ECO:0007669"/>
    <property type="project" value="InterPro"/>
</dbReference>
<dbReference type="GO" id="GO:0008033">
    <property type="term" value="P:tRNA processing"/>
    <property type="evidence" value="ECO:0007669"/>
    <property type="project" value="UniProtKB-KW"/>
</dbReference>
<dbReference type="AlphaFoldDB" id="A0A1G1YWN1"/>
<keyword evidence="1" id="KW-0819">tRNA processing</keyword>
<reference evidence="6 7" key="1">
    <citation type="journal article" date="2016" name="Nat. Commun.">
        <title>Thousands of microbial genomes shed light on interconnected biogeochemical processes in an aquifer system.</title>
        <authorList>
            <person name="Anantharaman K."/>
            <person name="Brown C.T."/>
            <person name="Hug L.A."/>
            <person name="Sharon I."/>
            <person name="Castelle C.J."/>
            <person name="Probst A.J."/>
            <person name="Thomas B.C."/>
            <person name="Singh A."/>
            <person name="Wilkins M.J."/>
            <person name="Karaoz U."/>
            <person name="Brodie E.L."/>
            <person name="Williams K.H."/>
            <person name="Hubbard S.S."/>
            <person name="Banfield J.F."/>
        </authorList>
    </citation>
    <scope>NUCLEOTIDE SEQUENCE [LARGE SCALE GENOMIC DNA]</scope>
</reference>
<dbReference type="GO" id="GO:0004526">
    <property type="term" value="F:ribonuclease P activity"/>
    <property type="evidence" value="ECO:0007669"/>
    <property type="project" value="InterPro"/>
</dbReference>
<keyword evidence="2" id="KW-0540">Nuclease</keyword>
<dbReference type="SUPFAM" id="SSF54211">
    <property type="entry name" value="Ribosomal protein S5 domain 2-like"/>
    <property type="match status" value="1"/>
</dbReference>
<evidence type="ECO:0000256" key="5">
    <source>
        <dbReference type="ARBA" id="ARBA00022884"/>
    </source>
</evidence>
<dbReference type="Gene3D" id="3.30.230.10">
    <property type="match status" value="1"/>
</dbReference>
<evidence type="ECO:0000256" key="4">
    <source>
        <dbReference type="ARBA" id="ARBA00022801"/>
    </source>
</evidence>
<protein>
    <submittedName>
        <fullName evidence="6">Uncharacterized protein</fullName>
    </submittedName>
</protein>
<accession>A0A1G1YWN1</accession>
<keyword evidence="5" id="KW-0694">RNA-binding</keyword>
<dbReference type="InterPro" id="IPR020568">
    <property type="entry name" value="Ribosomal_Su5_D2-typ_SF"/>
</dbReference>
<dbReference type="InterPro" id="IPR000100">
    <property type="entry name" value="RNase_P"/>
</dbReference>
<proteinExistence type="predicted"/>
<dbReference type="InterPro" id="IPR014721">
    <property type="entry name" value="Ribsml_uS5_D2-typ_fold_subgr"/>
</dbReference>
<evidence type="ECO:0000313" key="6">
    <source>
        <dbReference type="EMBL" id="OGY56156.1"/>
    </source>
</evidence>
<comment type="caution">
    <text evidence="6">The sequence shown here is derived from an EMBL/GenBank/DDBJ whole genome shotgun (WGS) entry which is preliminary data.</text>
</comment>